<comment type="caution">
    <text evidence="1">The sequence shown here is derived from an EMBL/GenBank/DDBJ whole genome shotgun (WGS) entry which is preliminary data.</text>
</comment>
<accession>A0A2W7N3H2</accession>
<dbReference type="Proteomes" id="UP000248916">
    <property type="component" value="Unassembled WGS sequence"/>
</dbReference>
<protein>
    <submittedName>
        <fullName evidence="1">Uncharacterized protein</fullName>
    </submittedName>
</protein>
<evidence type="ECO:0000313" key="2">
    <source>
        <dbReference type="Proteomes" id="UP000248916"/>
    </source>
</evidence>
<dbReference type="EMBL" id="QKZL01000015">
    <property type="protein sequence ID" value="PZX14233.1"/>
    <property type="molecule type" value="Genomic_DNA"/>
</dbReference>
<dbReference type="AlphaFoldDB" id="A0A2W7N3H2"/>
<sequence length="166" mass="18192">MKVWILRRLRAETRAWWAHLALRQRGEIAEAAARERASVRSDLDVIRKTRANPGAYVSCGIGGTTIHYARGCTLSSYSPLEHVATAQVLVEMGLPLIDTRPVVNKHRIIGLPLVAVGHDPDPEPWRSMSYAPLCVYAARAAALGARTRNIKLVDLSAPQGWAVAHA</sequence>
<proteinExistence type="predicted"/>
<dbReference type="OrthoDB" id="7839226at2"/>
<name>A0A2W7N3H2_9RHOB</name>
<reference evidence="1 2" key="1">
    <citation type="submission" date="2018-06" db="EMBL/GenBank/DDBJ databases">
        <title>Genomic Encyclopedia of Archaeal and Bacterial Type Strains, Phase II (KMG-II): from individual species to whole genera.</title>
        <authorList>
            <person name="Goeker M."/>
        </authorList>
    </citation>
    <scope>NUCLEOTIDE SEQUENCE [LARGE SCALE GENOMIC DNA]</scope>
    <source>
        <strain evidence="1 2">DSM 22009</strain>
    </source>
</reference>
<evidence type="ECO:0000313" key="1">
    <source>
        <dbReference type="EMBL" id="PZX14233.1"/>
    </source>
</evidence>
<organism evidence="1 2">
    <name type="scientific">Palleronia aestuarii</name>
    <dbReference type="NCBI Taxonomy" id="568105"/>
    <lineage>
        <taxon>Bacteria</taxon>
        <taxon>Pseudomonadati</taxon>
        <taxon>Pseudomonadota</taxon>
        <taxon>Alphaproteobacteria</taxon>
        <taxon>Rhodobacterales</taxon>
        <taxon>Roseobacteraceae</taxon>
        <taxon>Palleronia</taxon>
    </lineage>
</organism>
<keyword evidence="2" id="KW-1185">Reference proteome</keyword>
<gene>
    <name evidence="1" type="ORF">LX81_03032</name>
</gene>
<dbReference type="RefSeq" id="WP_111538116.1">
    <property type="nucleotide sequence ID" value="NZ_QKZL01000015.1"/>
</dbReference>